<dbReference type="RefSeq" id="WP_048081800.1">
    <property type="nucleotide sequence ID" value="NZ_JAPVER010000020.1"/>
</dbReference>
<feature type="transmembrane region" description="Helical" evidence="1">
    <location>
        <begin position="6"/>
        <end position="27"/>
    </location>
</feature>
<accession>A0A9E5A1W0</accession>
<evidence type="ECO:0000313" key="4">
    <source>
        <dbReference type="Proteomes" id="UP001068021"/>
    </source>
</evidence>
<feature type="transmembrane region" description="Helical" evidence="1">
    <location>
        <begin position="34"/>
        <end position="54"/>
    </location>
</feature>
<keyword evidence="1" id="KW-0812">Transmembrane</keyword>
<reference evidence="3" key="1">
    <citation type="submission" date="2022-12" db="EMBL/GenBank/DDBJ databases">
        <title>Reclassification of two methanogenic archaea species isolated from the Kolyma lowland permafrost.</title>
        <authorList>
            <person name="Trubitsyn V.E."/>
            <person name="Rivkina E.M."/>
            <person name="Shcherbakova V.A."/>
        </authorList>
    </citation>
    <scope>NUCLEOTIDE SEQUENCE</scope>
    <source>
        <strain evidence="2">M2</strain>
        <strain evidence="3">MK4</strain>
    </source>
</reference>
<gene>
    <name evidence="3" type="ORF">O3H35_03285</name>
    <name evidence="2" type="ORF">O3H54_09560</name>
</gene>
<organism evidence="3">
    <name type="scientific">Methanobacterium veterum</name>
    <dbReference type="NCBI Taxonomy" id="408577"/>
    <lineage>
        <taxon>Archaea</taxon>
        <taxon>Methanobacteriati</taxon>
        <taxon>Methanobacteriota</taxon>
        <taxon>Methanomada group</taxon>
        <taxon>Methanobacteria</taxon>
        <taxon>Methanobacteriales</taxon>
        <taxon>Methanobacteriaceae</taxon>
        <taxon>Methanobacterium</taxon>
    </lineage>
</organism>
<keyword evidence="4" id="KW-1185">Reference proteome</keyword>
<comment type="caution">
    <text evidence="3">The sequence shown here is derived from an EMBL/GenBank/DDBJ whole genome shotgun (WGS) entry which is preliminary data.</text>
</comment>
<dbReference type="EMBL" id="JAPVES010000025">
    <property type="protein sequence ID" value="MCZ3371649.1"/>
    <property type="molecule type" value="Genomic_DNA"/>
</dbReference>
<dbReference type="Proteomes" id="UP001074446">
    <property type="component" value="Unassembled WGS sequence"/>
</dbReference>
<protein>
    <submittedName>
        <fullName evidence="3">Uncharacterized protein</fullName>
    </submittedName>
</protein>
<evidence type="ECO:0000313" key="2">
    <source>
        <dbReference type="EMBL" id="MCZ3366123.1"/>
    </source>
</evidence>
<name>A0A9E5A1W0_9EURY</name>
<feature type="transmembrane region" description="Helical" evidence="1">
    <location>
        <begin position="60"/>
        <end position="79"/>
    </location>
</feature>
<evidence type="ECO:0000313" key="3">
    <source>
        <dbReference type="EMBL" id="MCZ3371649.1"/>
    </source>
</evidence>
<proteinExistence type="predicted"/>
<keyword evidence="1" id="KW-0472">Membrane</keyword>
<dbReference type="AlphaFoldDB" id="A0A9E5A1W0"/>
<sequence length="85" mass="9156">MALVLDPVIIVNLIFCVIIVALGIVGYEKVKSTVPLYIAAAFGLFGISHFATILGYASSMTILVIIRSLAYIVVICALYKMAFSK</sequence>
<evidence type="ECO:0000256" key="1">
    <source>
        <dbReference type="SAM" id="Phobius"/>
    </source>
</evidence>
<keyword evidence="1" id="KW-1133">Transmembrane helix</keyword>
<dbReference type="EMBL" id="JAPVER010000020">
    <property type="protein sequence ID" value="MCZ3366123.1"/>
    <property type="molecule type" value="Genomic_DNA"/>
</dbReference>
<dbReference type="Proteomes" id="UP001068021">
    <property type="component" value="Unassembled WGS sequence"/>
</dbReference>